<evidence type="ECO:0000313" key="3">
    <source>
        <dbReference type="Proteomes" id="UP000473574"/>
    </source>
</evidence>
<protein>
    <submittedName>
        <fullName evidence="2">Uncharacterized protein</fullName>
    </submittedName>
</protein>
<feature type="transmembrane region" description="Helical" evidence="1">
    <location>
        <begin position="122"/>
        <end position="139"/>
    </location>
</feature>
<gene>
    <name evidence="2" type="ORF">D0962_28930</name>
</gene>
<evidence type="ECO:0000256" key="1">
    <source>
        <dbReference type="SAM" id="Phobius"/>
    </source>
</evidence>
<dbReference type="AlphaFoldDB" id="A0A6M0SEG5"/>
<dbReference type="EMBL" id="QZCE01000002">
    <property type="protein sequence ID" value="NEZ66736.1"/>
    <property type="molecule type" value="Genomic_DNA"/>
</dbReference>
<keyword evidence="1" id="KW-0812">Transmembrane</keyword>
<dbReference type="Proteomes" id="UP000473574">
    <property type="component" value="Unassembled WGS sequence"/>
</dbReference>
<organism evidence="2 3">
    <name type="scientific">Adonisia turfae CCMR0082</name>
    <dbReference type="NCBI Taxonomy" id="2304604"/>
    <lineage>
        <taxon>Bacteria</taxon>
        <taxon>Bacillati</taxon>
        <taxon>Cyanobacteriota</taxon>
        <taxon>Adonisia</taxon>
        <taxon>Adonisia turfae</taxon>
    </lineage>
</organism>
<feature type="transmembrane region" description="Helical" evidence="1">
    <location>
        <begin position="37"/>
        <end position="57"/>
    </location>
</feature>
<feature type="transmembrane region" description="Helical" evidence="1">
    <location>
        <begin position="146"/>
        <end position="167"/>
    </location>
</feature>
<feature type="transmembrane region" description="Helical" evidence="1">
    <location>
        <begin position="187"/>
        <end position="203"/>
    </location>
</feature>
<proteinExistence type="predicted"/>
<evidence type="ECO:0000313" key="2">
    <source>
        <dbReference type="EMBL" id="NEZ66736.1"/>
    </source>
</evidence>
<feature type="transmembrane region" description="Helical" evidence="1">
    <location>
        <begin position="12"/>
        <end position="31"/>
    </location>
</feature>
<comment type="caution">
    <text evidence="2">The sequence shown here is derived from an EMBL/GenBank/DDBJ whole genome shotgun (WGS) entry which is preliminary data.</text>
</comment>
<dbReference type="RefSeq" id="WP_163669149.1">
    <property type="nucleotide sequence ID" value="NZ_QZCE01000002.1"/>
</dbReference>
<reference evidence="2 3" key="1">
    <citation type="journal article" date="2020" name="Microb. Ecol.">
        <title>Ecogenomics of the Marine Benthic Filamentous Cyanobacterium Adonisia.</title>
        <authorList>
            <person name="Walter J.M."/>
            <person name="Coutinho F.H."/>
            <person name="Leomil L."/>
            <person name="Hargreaves P.I."/>
            <person name="Campeao M.E."/>
            <person name="Vieira V.V."/>
            <person name="Silva B.S."/>
            <person name="Fistarol G.O."/>
            <person name="Salomon P.S."/>
            <person name="Sawabe T."/>
            <person name="Mino S."/>
            <person name="Hosokawa M."/>
            <person name="Miyashita H."/>
            <person name="Maruyama F."/>
            <person name="van Verk M.C."/>
            <person name="Dutilh B.E."/>
            <person name="Thompson C.C."/>
            <person name="Thompson F.L."/>
        </authorList>
    </citation>
    <scope>NUCLEOTIDE SEQUENCE [LARGE SCALE GENOMIC DNA]</scope>
    <source>
        <strain evidence="2 3">CCMR0082</strain>
    </source>
</reference>
<sequence>MTTRTLPKKKTQLFLAWIFANAIGGFLIGFLENNGAQFMATLFLSGAIIGSLQWLTFRLMHLQGGRWTLWPVASALGWIASTLLSILLSMLLVSLTSIVTSSTAEAIAWEEFWQNLLMNPSIWIWGMAIAQGMILSYHARQRWRILGVWLLASCLGAALNGAVSAILCRSVCQALPSSLIGLVDGKGWAVYGVVTGFALLWVFRDNSVRLQSPVHRPD</sequence>
<accession>A0A6M0SEG5</accession>
<feature type="transmembrane region" description="Helical" evidence="1">
    <location>
        <begin position="69"/>
        <end position="93"/>
    </location>
</feature>
<name>A0A6M0SEG5_9CYAN</name>
<keyword evidence="1" id="KW-1133">Transmembrane helix</keyword>
<keyword evidence="1" id="KW-0472">Membrane</keyword>